<feature type="compositionally biased region" description="Basic residues" evidence="1">
    <location>
        <begin position="1"/>
        <end position="27"/>
    </location>
</feature>
<evidence type="ECO:0000313" key="2">
    <source>
        <dbReference type="EMBL" id="KMW67823.1"/>
    </source>
</evidence>
<organism evidence="2">
    <name type="scientific">Ajellomyces dermatitidis (strain ATCC 18188 / CBS 674.68)</name>
    <name type="common">Blastomyces dermatitidis</name>
    <dbReference type="NCBI Taxonomy" id="653446"/>
    <lineage>
        <taxon>Eukaryota</taxon>
        <taxon>Fungi</taxon>
        <taxon>Dikarya</taxon>
        <taxon>Ascomycota</taxon>
        <taxon>Pezizomycotina</taxon>
        <taxon>Eurotiomycetes</taxon>
        <taxon>Eurotiomycetidae</taxon>
        <taxon>Onygenales</taxon>
        <taxon>Ajellomycetaceae</taxon>
        <taxon>Blastomyces</taxon>
    </lineage>
</organism>
<feature type="compositionally biased region" description="Basic residues" evidence="1">
    <location>
        <begin position="34"/>
        <end position="48"/>
    </location>
</feature>
<dbReference type="EMBL" id="GG749434">
    <property type="protein sequence ID" value="KMW67823.1"/>
    <property type="molecule type" value="Genomic_DNA"/>
</dbReference>
<gene>
    <name evidence="2" type="ORF">BDDG_12353</name>
</gene>
<dbReference type="Proteomes" id="UP000007802">
    <property type="component" value="Unassembled WGS sequence"/>
</dbReference>
<name>A0A0J9ENG3_AJEDA</name>
<accession>A0A0J9ENG3</accession>
<evidence type="ECO:0000256" key="1">
    <source>
        <dbReference type="SAM" id="MobiDB-lite"/>
    </source>
</evidence>
<reference evidence="2" key="1">
    <citation type="submission" date="2010-03" db="EMBL/GenBank/DDBJ databases">
        <title>Annotation of Blastomyces dermatitidis strain ATCC 18188.</title>
        <authorList>
            <consortium name="The Broad Institute Genome Sequencing Platform"/>
            <consortium name="Broad Institute Genome Sequencing Center for Infectious Disease."/>
            <person name="Cuomo C."/>
            <person name="Klein B."/>
            <person name="Sullivan T."/>
            <person name="Heitman J."/>
            <person name="Young S."/>
            <person name="Zeng Q."/>
            <person name="Gargeya S."/>
            <person name="Alvarado L."/>
            <person name="Berlin A.M."/>
            <person name="Chapman S.B."/>
            <person name="Chen Z."/>
            <person name="Freedman E."/>
            <person name="Gellesch M."/>
            <person name="Goldberg J."/>
            <person name="Griggs A."/>
            <person name="Gujja S."/>
            <person name="Heilman E."/>
            <person name="Heiman D."/>
            <person name="Howarth C."/>
            <person name="Mehta T."/>
            <person name="Neiman D."/>
            <person name="Pearson M."/>
            <person name="Roberts A."/>
            <person name="Saif S."/>
            <person name="Shea T."/>
            <person name="Shenoy N."/>
            <person name="Sisk P."/>
            <person name="Stolte C."/>
            <person name="Sykes S."/>
            <person name="White J."/>
            <person name="Yandava C."/>
            <person name="Haas B."/>
            <person name="Nusbaum C."/>
            <person name="Birren B."/>
        </authorList>
    </citation>
    <scope>NUCLEOTIDE SEQUENCE</scope>
    <source>
        <strain evidence="2">ATCC 18188</strain>
    </source>
</reference>
<proteinExistence type="predicted"/>
<dbReference type="AlphaFoldDB" id="A0A0J9ENG3"/>
<protein>
    <submittedName>
        <fullName evidence="2">Uncharacterized protein</fullName>
    </submittedName>
</protein>
<feature type="region of interest" description="Disordered" evidence="1">
    <location>
        <begin position="1"/>
        <end position="52"/>
    </location>
</feature>
<sequence length="112" mass="13292">MKWRKRKFSSLQKKHIRIPKPTNHGRHPLLSAHRSPRWVGPRHPRAQGKRREEGRKRIFLPVPLGTISRVEIQYGFRLGEPVSLNFVPLHRRKQRSFGSAQRNRDHIACIHM</sequence>